<dbReference type="Proteomes" id="UP000030645">
    <property type="component" value="Unassembled WGS sequence"/>
</dbReference>
<organism evidence="1 2">
    <name type="scientific">Morus notabilis</name>
    <dbReference type="NCBI Taxonomy" id="981085"/>
    <lineage>
        <taxon>Eukaryota</taxon>
        <taxon>Viridiplantae</taxon>
        <taxon>Streptophyta</taxon>
        <taxon>Embryophyta</taxon>
        <taxon>Tracheophyta</taxon>
        <taxon>Spermatophyta</taxon>
        <taxon>Magnoliopsida</taxon>
        <taxon>eudicotyledons</taxon>
        <taxon>Gunneridae</taxon>
        <taxon>Pentapetalae</taxon>
        <taxon>rosids</taxon>
        <taxon>fabids</taxon>
        <taxon>Rosales</taxon>
        <taxon>Moraceae</taxon>
        <taxon>Moreae</taxon>
        <taxon>Morus</taxon>
    </lineage>
</organism>
<reference evidence="2" key="1">
    <citation type="submission" date="2013-01" db="EMBL/GenBank/DDBJ databases">
        <title>Draft Genome Sequence of a Mulberry Tree, Morus notabilis C.K. Schneid.</title>
        <authorList>
            <person name="He N."/>
            <person name="Zhao S."/>
        </authorList>
    </citation>
    <scope>NUCLEOTIDE SEQUENCE</scope>
</reference>
<dbReference type="EMBL" id="KE346210">
    <property type="protein sequence ID" value="EXC30561.1"/>
    <property type="molecule type" value="Genomic_DNA"/>
</dbReference>
<dbReference type="AlphaFoldDB" id="W9SF80"/>
<proteinExistence type="predicted"/>
<name>W9SF80_9ROSA</name>
<sequence>MATPCFTLEVCLKKRINMGMQISLVYVSMNIRIALRTLKVDTAAKAPTQPKLVSFSKEVKRP</sequence>
<accession>W9SF80</accession>
<gene>
    <name evidence="1" type="ORF">L484_015052</name>
</gene>
<protein>
    <submittedName>
        <fullName evidence="1">Uncharacterized protein</fullName>
    </submittedName>
</protein>
<evidence type="ECO:0000313" key="2">
    <source>
        <dbReference type="Proteomes" id="UP000030645"/>
    </source>
</evidence>
<keyword evidence="2" id="KW-1185">Reference proteome</keyword>
<evidence type="ECO:0000313" key="1">
    <source>
        <dbReference type="EMBL" id="EXC30561.1"/>
    </source>
</evidence>